<dbReference type="InterPro" id="IPR012337">
    <property type="entry name" value="RNaseH-like_sf"/>
</dbReference>
<reference evidence="9" key="1">
    <citation type="journal article" date="2019" name="Sci. Rep.">
        <title>Draft genome of Tanacetum cinerariifolium, the natural source of mosquito coil.</title>
        <authorList>
            <person name="Yamashiro T."/>
            <person name="Shiraishi A."/>
            <person name="Satake H."/>
            <person name="Nakayama K."/>
        </authorList>
    </citation>
    <scope>NUCLEOTIDE SEQUENCE</scope>
</reference>
<dbReference type="GO" id="GO:0003964">
    <property type="term" value="F:RNA-directed DNA polymerase activity"/>
    <property type="evidence" value="ECO:0007669"/>
    <property type="project" value="UniProtKB-KW"/>
</dbReference>
<dbReference type="GO" id="GO:0015074">
    <property type="term" value="P:DNA integration"/>
    <property type="evidence" value="ECO:0007669"/>
    <property type="project" value="InterPro"/>
</dbReference>
<evidence type="ECO:0000256" key="5">
    <source>
        <dbReference type="ARBA" id="ARBA00022801"/>
    </source>
</evidence>
<dbReference type="InterPro" id="IPR036397">
    <property type="entry name" value="RNaseH_sf"/>
</dbReference>
<evidence type="ECO:0000259" key="8">
    <source>
        <dbReference type="PROSITE" id="PS50994"/>
    </source>
</evidence>
<dbReference type="Gene3D" id="3.30.420.10">
    <property type="entry name" value="Ribonuclease H-like superfamily/Ribonuclease H"/>
    <property type="match status" value="1"/>
</dbReference>
<evidence type="ECO:0000256" key="4">
    <source>
        <dbReference type="ARBA" id="ARBA00022759"/>
    </source>
</evidence>
<keyword evidence="3" id="KW-0540">Nuclease</keyword>
<dbReference type="AlphaFoldDB" id="A0A6L2N7P9"/>
<dbReference type="InterPro" id="IPR001584">
    <property type="entry name" value="Integrase_cat-core"/>
</dbReference>
<evidence type="ECO:0000256" key="3">
    <source>
        <dbReference type="ARBA" id="ARBA00022722"/>
    </source>
</evidence>
<feature type="region of interest" description="Disordered" evidence="7">
    <location>
        <begin position="1"/>
        <end position="24"/>
    </location>
</feature>
<proteinExistence type="predicted"/>
<evidence type="ECO:0000256" key="7">
    <source>
        <dbReference type="SAM" id="MobiDB-lite"/>
    </source>
</evidence>
<dbReference type="GO" id="GO:0003676">
    <property type="term" value="F:nucleic acid binding"/>
    <property type="evidence" value="ECO:0007669"/>
    <property type="project" value="InterPro"/>
</dbReference>
<dbReference type="Pfam" id="PF17917">
    <property type="entry name" value="RT_RNaseH"/>
    <property type="match status" value="1"/>
</dbReference>
<comment type="caution">
    <text evidence="9">The sequence shown here is derived from an EMBL/GenBank/DDBJ whole genome shotgun (WGS) entry which is preliminary data.</text>
</comment>
<organism evidence="9">
    <name type="scientific">Tanacetum cinerariifolium</name>
    <name type="common">Dalmatian daisy</name>
    <name type="synonym">Chrysanthemum cinerariifolium</name>
    <dbReference type="NCBI Taxonomy" id="118510"/>
    <lineage>
        <taxon>Eukaryota</taxon>
        <taxon>Viridiplantae</taxon>
        <taxon>Streptophyta</taxon>
        <taxon>Embryophyta</taxon>
        <taxon>Tracheophyta</taxon>
        <taxon>Spermatophyta</taxon>
        <taxon>Magnoliopsida</taxon>
        <taxon>eudicotyledons</taxon>
        <taxon>Gunneridae</taxon>
        <taxon>Pentapetalae</taxon>
        <taxon>asterids</taxon>
        <taxon>campanulids</taxon>
        <taxon>Asterales</taxon>
        <taxon>Asteraceae</taxon>
        <taxon>Asteroideae</taxon>
        <taxon>Anthemideae</taxon>
        <taxon>Anthemidinae</taxon>
        <taxon>Tanacetum</taxon>
    </lineage>
</organism>
<dbReference type="EMBL" id="BKCJ010008097">
    <property type="protein sequence ID" value="GEU80534.1"/>
    <property type="molecule type" value="Genomic_DNA"/>
</dbReference>
<protein>
    <submittedName>
        <fullName evidence="9">Reverse transcriptase domain-containing protein</fullName>
    </submittedName>
</protein>
<name>A0A6L2N7P9_TANCI</name>
<dbReference type="SUPFAM" id="SSF53098">
    <property type="entry name" value="Ribonuclease H-like"/>
    <property type="match status" value="1"/>
</dbReference>
<keyword evidence="6 9" id="KW-0695">RNA-directed DNA polymerase</keyword>
<keyword evidence="1" id="KW-0808">Transferase</keyword>
<dbReference type="PROSITE" id="PS50994">
    <property type="entry name" value="INTEGRASE"/>
    <property type="match status" value="1"/>
</dbReference>
<evidence type="ECO:0000256" key="1">
    <source>
        <dbReference type="ARBA" id="ARBA00022679"/>
    </source>
</evidence>
<feature type="domain" description="Integrase catalytic" evidence="8">
    <location>
        <begin position="255"/>
        <end position="361"/>
    </location>
</feature>
<dbReference type="InterPro" id="IPR043502">
    <property type="entry name" value="DNA/RNA_pol_sf"/>
</dbReference>
<evidence type="ECO:0000256" key="2">
    <source>
        <dbReference type="ARBA" id="ARBA00022695"/>
    </source>
</evidence>
<keyword evidence="4" id="KW-0255">Endonuclease</keyword>
<dbReference type="PANTHER" id="PTHR37984">
    <property type="entry name" value="PROTEIN CBG26694"/>
    <property type="match status" value="1"/>
</dbReference>
<sequence>MWQFEESSLDKVCKDGSPSSTSYQGNYTKQLVKETQRVHMDCHPGNPCDIPSINPTSLIKLGRSPWVSPIHCVPKKGGITVVENENNELIPTRDFAIGAVLGQRKTKHFQPIHYDSKTMTEAQIYYTTTEKEMLAVVSTPWFLDFANFHGGNLIVKGMSSQQKKKFFNDVKHYFWDDPFLFRICTNQIIRRCVHGQEAFDSSKRVMKDPPGAIMVPISPPRKDEVPQNVIQVCEIFNVWGIDFMGPFSSSRGSSEVFKIFFARFGTPRAIISDRGIHFCNDKFAKVISKYGVTHRLSAAYHPQTSGQVEVSNRGLKRILERKVGENHASWSEKLDDALWAFRTAYKTPIGCTPYKAVGLMKGMSHGLPGWQSVCTPYASFTTGIGVEEHVWDV</sequence>
<dbReference type="SUPFAM" id="SSF56672">
    <property type="entry name" value="DNA/RNA polymerases"/>
    <property type="match status" value="1"/>
</dbReference>
<dbReference type="GO" id="GO:0016787">
    <property type="term" value="F:hydrolase activity"/>
    <property type="evidence" value="ECO:0007669"/>
    <property type="project" value="UniProtKB-KW"/>
</dbReference>
<dbReference type="InterPro" id="IPR050951">
    <property type="entry name" value="Retrovirus_Pol_polyprotein"/>
</dbReference>
<keyword evidence="2" id="KW-0548">Nucleotidyltransferase</keyword>
<dbReference type="InterPro" id="IPR041373">
    <property type="entry name" value="RT_RNaseH"/>
</dbReference>
<accession>A0A6L2N7P9</accession>
<dbReference type="GO" id="GO:0004519">
    <property type="term" value="F:endonuclease activity"/>
    <property type="evidence" value="ECO:0007669"/>
    <property type="project" value="UniProtKB-KW"/>
</dbReference>
<evidence type="ECO:0000256" key="6">
    <source>
        <dbReference type="ARBA" id="ARBA00022918"/>
    </source>
</evidence>
<keyword evidence="5" id="KW-0378">Hydrolase</keyword>
<gene>
    <name evidence="9" type="ORF">Tci_052512</name>
</gene>
<dbReference type="PANTHER" id="PTHR37984:SF5">
    <property type="entry name" value="PROTEIN NYNRIN-LIKE"/>
    <property type="match status" value="1"/>
</dbReference>
<evidence type="ECO:0000313" key="9">
    <source>
        <dbReference type="EMBL" id="GEU80534.1"/>
    </source>
</evidence>